<reference evidence="2 3" key="1">
    <citation type="submission" date="2024-02" db="EMBL/GenBank/DDBJ databases">
        <title>De novo assembly and annotation of 12 fungi associated with fruit tree decline syndrome in Ontario, Canada.</title>
        <authorList>
            <person name="Sulman M."/>
            <person name="Ellouze W."/>
            <person name="Ilyukhin E."/>
        </authorList>
    </citation>
    <scope>NUCLEOTIDE SEQUENCE [LARGE SCALE GENOMIC DNA]</scope>
    <source>
        <strain evidence="2 3">M97-236</strain>
    </source>
</reference>
<keyword evidence="3" id="KW-1185">Reference proteome</keyword>
<evidence type="ECO:0000313" key="3">
    <source>
        <dbReference type="Proteomes" id="UP001521222"/>
    </source>
</evidence>
<feature type="region of interest" description="Disordered" evidence="1">
    <location>
        <begin position="1"/>
        <end position="39"/>
    </location>
</feature>
<protein>
    <submittedName>
        <fullName evidence="2">Uncharacterized protein</fullName>
    </submittedName>
</protein>
<dbReference type="EMBL" id="JAKIXB020000024">
    <property type="protein sequence ID" value="KAL1598138.1"/>
    <property type="molecule type" value="Genomic_DNA"/>
</dbReference>
<sequence>MPRRSRRSSPKPPPRPSKELEAADGRPKGKPPPGIQQPNTILADLEQGIIKNWRLPEPNINTCVPPELWPYNEPDPEKWHIDIVHLLHEASTINLEKKGAILCSNNEHFRSVMSHEIHLRQLRNKSAQGKKSWMTGTDLKKVIKHLHAMAKDEKDARAKGLDKSDKNKEQTPNVRRGRSKANDTTASHDAPNEVNRNNTIQPENAKPITRGRGRPGKVKGNEQEATRPGTKRPASDLPIRPRRVRGVKSPKVQKAAPPPVTPANPPERSDDEEEEDDQENEPLEPVSGRHIYGDFIKPTTVDFNTGVGTEAPAQVKTRQTRKRGRADNEKPPTEVQIDSDPRDIDATGFLSELDPKEARRRRKPRLSRLEQEPVAEPAWSQDVAAPPETPLFTPATDAPISGTPAAPLAARANGVSSPSDAPASARKQSQLDIGLLLELLPGIPDNATADERSRLQDRVSMIHEDIMRYRSEVWEIKERGKQ</sequence>
<feature type="compositionally biased region" description="Basic and acidic residues" evidence="1">
    <location>
        <begin position="149"/>
        <end position="169"/>
    </location>
</feature>
<feature type="compositionally biased region" description="Acidic residues" evidence="1">
    <location>
        <begin position="269"/>
        <end position="282"/>
    </location>
</feature>
<proteinExistence type="predicted"/>
<accession>A0ABR3R1N8</accession>
<feature type="region of interest" description="Disordered" evidence="1">
    <location>
        <begin position="149"/>
        <end position="428"/>
    </location>
</feature>
<feature type="compositionally biased region" description="Pro residues" evidence="1">
    <location>
        <begin position="256"/>
        <end position="265"/>
    </location>
</feature>
<evidence type="ECO:0000313" key="2">
    <source>
        <dbReference type="EMBL" id="KAL1598138.1"/>
    </source>
</evidence>
<gene>
    <name evidence="2" type="ORF">SLS59_007148</name>
</gene>
<evidence type="ECO:0000256" key="1">
    <source>
        <dbReference type="SAM" id="MobiDB-lite"/>
    </source>
</evidence>
<comment type="caution">
    <text evidence="2">The sequence shown here is derived from an EMBL/GenBank/DDBJ whole genome shotgun (WGS) entry which is preliminary data.</text>
</comment>
<organism evidence="2 3">
    <name type="scientific">Nothophoma quercina</name>
    <dbReference type="NCBI Taxonomy" id="749835"/>
    <lineage>
        <taxon>Eukaryota</taxon>
        <taxon>Fungi</taxon>
        <taxon>Dikarya</taxon>
        <taxon>Ascomycota</taxon>
        <taxon>Pezizomycotina</taxon>
        <taxon>Dothideomycetes</taxon>
        <taxon>Pleosporomycetidae</taxon>
        <taxon>Pleosporales</taxon>
        <taxon>Pleosporineae</taxon>
        <taxon>Didymellaceae</taxon>
        <taxon>Nothophoma</taxon>
    </lineage>
</organism>
<dbReference type="Proteomes" id="UP001521222">
    <property type="component" value="Unassembled WGS sequence"/>
</dbReference>
<feature type="compositionally biased region" description="Basic and acidic residues" evidence="1">
    <location>
        <begin position="16"/>
        <end position="27"/>
    </location>
</feature>
<name>A0ABR3R1N8_9PLEO</name>